<proteinExistence type="predicted"/>
<dbReference type="EMBL" id="FAOZ01000016">
    <property type="protein sequence ID" value="CUU58024.1"/>
    <property type="molecule type" value="Genomic_DNA"/>
</dbReference>
<sequence>MTDHLDHLDFEATGGLRTRGTVLIVPGRGESPAVYRRFGARVASDTYRVRVTEAPVLDPADPVASLEVIAKQLAEAAAGVGDEPTRPLVAVGSDTGSVALAALAALAAGGQRGVSDVWRPDALVLAGLPGYGAHATGGWDDELNARTHCPVHRGVLSDDPAVQRGSLGDVVPDALLDLAYGSTAALPQLLLVGDIDPVADREALSRAAKALPNARLTVVRGAHHDVLNDVHHRSVSAEVVTFLEALRNEPSLSPIIVTEASRW</sequence>
<evidence type="ECO:0000259" key="1">
    <source>
        <dbReference type="Pfam" id="PF08386"/>
    </source>
</evidence>
<dbReference type="SUPFAM" id="SSF53474">
    <property type="entry name" value="alpha/beta-Hydrolases"/>
    <property type="match status" value="1"/>
</dbReference>
<dbReference type="InterPro" id="IPR029058">
    <property type="entry name" value="AB_hydrolase_fold"/>
</dbReference>
<dbReference type="GO" id="GO:0016787">
    <property type="term" value="F:hydrolase activity"/>
    <property type="evidence" value="ECO:0007669"/>
    <property type="project" value="UniProtKB-KW"/>
</dbReference>
<gene>
    <name evidence="2" type="ORF">Ga0074812_11654</name>
</gene>
<evidence type="ECO:0000313" key="3">
    <source>
        <dbReference type="Proteomes" id="UP000198802"/>
    </source>
</evidence>
<dbReference type="Proteomes" id="UP000198802">
    <property type="component" value="Unassembled WGS sequence"/>
</dbReference>
<dbReference type="AlphaFoldDB" id="A0A0S4QT52"/>
<dbReference type="InterPro" id="IPR013595">
    <property type="entry name" value="Pept_S33_TAP-like_C"/>
</dbReference>
<keyword evidence="3" id="KW-1185">Reference proteome</keyword>
<dbReference type="Pfam" id="PF08386">
    <property type="entry name" value="Abhydrolase_4"/>
    <property type="match status" value="1"/>
</dbReference>
<protein>
    <submittedName>
        <fullName evidence="2">Lysophospholipase, alpha-beta hydrolase superfamily</fullName>
    </submittedName>
</protein>
<dbReference type="RefSeq" id="WP_091280423.1">
    <property type="nucleotide sequence ID" value="NZ_FAOZ01000016.1"/>
</dbReference>
<dbReference type="Gene3D" id="3.40.50.1820">
    <property type="entry name" value="alpha/beta hydrolase"/>
    <property type="match status" value="1"/>
</dbReference>
<reference evidence="3" key="1">
    <citation type="submission" date="2015-11" db="EMBL/GenBank/DDBJ databases">
        <authorList>
            <person name="Varghese N."/>
        </authorList>
    </citation>
    <scope>NUCLEOTIDE SEQUENCE [LARGE SCALE GENOMIC DNA]</scope>
    <source>
        <strain evidence="3">DSM 45899</strain>
    </source>
</reference>
<organism evidence="2 3">
    <name type="scientific">Parafrankia irregularis</name>
    <dbReference type="NCBI Taxonomy" id="795642"/>
    <lineage>
        <taxon>Bacteria</taxon>
        <taxon>Bacillati</taxon>
        <taxon>Actinomycetota</taxon>
        <taxon>Actinomycetes</taxon>
        <taxon>Frankiales</taxon>
        <taxon>Frankiaceae</taxon>
        <taxon>Parafrankia</taxon>
    </lineage>
</organism>
<evidence type="ECO:0000313" key="2">
    <source>
        <dbReference type="EMBL" id="CUU58024.1"/>
    </source>
</evidence>
<feature type="domain" description="Peptidase S33 tripeptidyl aminopeptidase-like C-terminal" evidence="1">
    <location>
        <begin position="185"/>
        <end position="245"/>
    </location>
</feature>
<accession>A0A0S4QT52</accession>
<name>A0A0S4QT52_9ACTN</name>
<keyword evidence="2" id="KW-0378">Hydrolase</keyword>